<name>A0A1I3EC24_9FLAO</name>
<dbReference type="AlphaFoldDB" id="A0A1I3EC24"/>
<evidence type="ECO:0000313" key="1">
    <source>
        <dbReference type="EMBL" id="SFH96530.1"/>
    </source>
</evidence>
<gene>
    <name evidence="1" type="ORF">SAMN05443292_0991</name>
</gene>
<reference evidence="1 2" key="1">
    <citation type="submission" date="2016-10" db="EMBL/GenBank/DDBJ databases">
        <authorList>
            <person name="de Groot N.N."/>
        </authorList>
    </citation>
    <scope>NUCLEOTIDE SEQUENCE [LARGE SCALE GENOMIC DNA]</scope>
    <source>
        <strain evidence="1 2">DSM 26000</strain>
    </source>
</reference>
<dbReference type="Proteomes" id="UP000198931">
    <property type="component" value="Unassembled WGS sequence"/>
</dbReference>
<sequence length="74" mass="8226">MEILVHPSSSEEQNLLESLLKKMKISFERKETSQKIIVSDAEMESISRGLEQANNGGIVSSVDVHNKAKLLCVK</sequence>
<keyword evidence="2" id="KW-1185">Reference proteome</keyword>
<dbReference type="EMBL" id="FOQT01000001">
    <property type="protein sequence ID" value="SFH96530.1"/>
    <property type="molecule type" value="Genomic_DNA"/>
</dbReference>
<dbReference type="OrthoDB" id="1264087at2"/>
<evidence type="ECO:0000313" key="2">
    <source>
        <dbReference type="Proteomes" id="UP000198931"/>
    </source>
</evidence>
<dbReference type="RefSeq" id="WP_090078994.1">
    <property type="nucleotide sequence ID" value="NZ_FOQT01000001.1"/>
</dbReference>
<accession>A0A1I3EC24</accession>
<protein>
    <submittedName>
        <fullName evidence="1">Uncharacterized protein</fullName>
    </submittedName>
</protein>
<proteinExistence type="predicted"/>
<organism evidence="1 2">
    <name type="scientific">Halpernia frigidisoli</name>
    <dbReference type="NCBI Taxonomy" id="1125876"/>
    <lineage>
        <taxon>Bacteria</taxon>
        <taxon>Pseudomonadati</taxon>
        <taxon>Bacteroidota</taxon>
        <taxon>Flavobacteriia</taxon>
        <taxon>Flavobacteriales</taxon>
        <taxon>Weeksellaceae</taxon>
        <taxon>Chryseobacterium group</taxon>
        <taxon>Halpernia</taxon>
    </lineage>
</organism>
<dbReference type="STRING" id="1125876.SAMN05443292_0991"/>